<dbReference type="VEuPathDB" id="AmoebaDB:FDP41_000598"/>
<keyword evidence="1" id="KW-0812">Transmembrane</keyword>
<evidence type="ECO:0000313" key="3">
    <source>
        <dbReference type="EMBL" id="KAF0984699.1"/>
    </source>
</evidence>
<gene>
    <name evidence="3" type="ORF">FDP41_000598</name>
</gene>
<comment type="caution">
    <text evidence="3">The sequence shown here is derived from an EMBL/GenBank/DDBJ whole genome shotgun (WGS) entry which is preliminary data.</text>
</comment>
<dbReference type="RefSeq" id="XP_044569412.1">
    <property type="nucleotide sequence ID" value="XM_044709563.1"/>
</dbReference>
<sequence>MVELLNISKPISFSSRSSRIVFGSLFCVAGLIYGSFGWEPFMDGYHSTTPRFKETIGTVIEPHGQTYDRRDPNHLIMPVIEFKVEEKHYENSSSLDNDHLSSSSLDSRKPTIAYRTLRNKIYSNLFFGLDKRDVEQLHLPEYMPPGTRVKVWYDQKDPTHSVVVPGMAWGAMETNAFALGSCITGLVLGSCADDLSKIENLKKHKVRVGLLGFALIMMTASMMIPSRLRKYVLQGTEEERRKRWVDPYIVVEKN</sequence>
<accession>A0A6A5CHD2</accession>
<protein>
    <recommendedName>
        <fullName evidence="2">DUF3592 domain-containing protein</fullName>
    </recommendedName>
</protein>
<dbReference type="Proteomes" id="UP000444721">
    <property type="component" value="Unassembled WGS sequence"/>
</dbReference>
<dbReference type="Pfam" id="PF12158">
    <property type="entry name" value="DUF3592"/>
    <property type="match status" value="1"/>
</dbReference>
<name>A0A6A5CHD2_NAEFO</name>
<dbReference type="OrthoDB" id="10255526at2759"/>
<organism evidence="3 4">
    <name type="scientific">Naegleria fowleri</name>
    <name type="common">Brain eating amoeba</name>
    <dbReference type="NCBI Taxonomy" id="5763"/>
    <lineage>
        <taxon>Eukaryota</taxon>
        <taxon>Discoba</taxon>
        <taxon>Heterolobosea</taxon>
        <taxon>Tetramitia</taxon>
        <taxon>Eutetramitia</taxon>
        <taxon>Vahlkampfiidae</taxon>
        <taxon>Naegleria</taxon>
    </lineage>
</organism>
<dbReference type="InterPro" id="IPR021994">
    <property type="entry name" value="DUF3592"/>
</dbReference>
<evidence type="ECO:0000313" key="4">
    <source>
        <dbReference type="Proteomes" id="UP000444721"/>
    </source>
</evidence>
<reference evidence="3 4" key="1">
    <citation type="journal article" date="2019" name="Sci. Rep.">
        <title>Nanopore sequencing improves the draft genome of the human pathogenic amoeba Naegleria fowleri.</title>
        <authorList>
            <person name="Liechti N."/>
            <person name="Schurch N."/>
            <person name="Bruggmann R."/>
            <person name="Wittwer M."/>
        </authorList>
    </citation>
    <scope>NUCLEOTIDE SEQUENCE [LARGE SCALE GENOMIC DNA]</scope>
    <source>
        <strain evidence="3 4">ATCC 30894</strain>
    </source>
</reference>
<keyword evidence="4" id="KW-1185">Reference proteome</keyword>
<dbReference type="EMBL" id="VFQX01000002">
    <property type="protein sequence ID" value="KAF0984699.1"/>
    <property type="molecule type" value="Genomic_DNA"/>
</dbReference>
<feature type="transmembrane region" description="Helical" evidence="1">
    <location>
        <begin position="206"/>
        <end position="224"/>
    </location>
</feature>
<keyword evidence="1" id="KW-1133">Transmembrane helix</keyword>
<feature type="domain" description="DUF3592" evidence="2">
    <location>
        <begin position="101"/>
        <end position="167"/>
    </location>
</feature>
<dbReference type="VEuPathDB" id="AmoebaDB:NfTy_002290"/>
<proteinExistence type="predicted"/>
<dbReference type="AlphaFoldDB" id="A0A6A5CHD2"/>
<dbReference type="GeneID" id="68107816"/>
<keyword evidence="1" id="KW-0472">Membrane</keyword>
<evidence type="ECO:0000259" key="2">
    <source>
        <dbReference type="Pfam" id="PF12158"/>
    </source>
</evidence>
<feature type="transmembrane region" description="Helical" evidence="1">
    <location>
        <begin position="20"/>
        <end position="38"/>
    </location>
</feature>
<dbReference type="OMA" id="METNAFA"/>
<dbReference type="VEuPathDB" id="AmoebaDB:NF0122730"/>
<evidence type="ECO:0000256" key="1">
    <source>
        <dbReference type="SAM" id="Phobius"/>
    </source>
</evidence>